<evidence type="ECO:0000313" key="6">
    <source>
        <dbReference type="Proteomes" id="UP000199662"/>
    </source>
</evidence>
<dbReference type="Gene3D" id="3.40.50.920">
    <property type="match status" value="1"/>
</dbReference>
<feature type="domain" description="Transketolase-like pyrimidine-binding" evidence="4">
    <location>
        <begin position="14"/>
        <end position="180"/>
    </location>
</feature>
<dbReference type="InterPro" id="IPR005475">
    <property type="entry name" value="Transketolase-like_Pyr-bd"/>
</dbReference>
<gene>
    <name evidence="5" type="ORF">SAMN05660742_105167</name>
</gene>
<dbReference type="InterPro" id="IPR009014">
    <property type="entry name" value="Transketo_C/PFOR_II"/>
</dbReference>
<evidence type="ECO:0000259" key="4">
    <source>
        <dbReference type="SMART" id="SM00861"/>
    </source>
</evidence>
<protein>
    <submittedName>
        <fullName evidence="5">Transketolase</fullName>
    </submittedName>
</protein>
<dbReference type="SUPFAM" id="SSF52518">
    <property type="entry name" value="Thiamin diphosphate-binding fold (THDP-binding)"/>
    <property type="match status" value="1"/>
</dbReference>
<evidence type="ECO:0000256" key="1">
    <source>
        <dbReference type="ARBA" id="ARBA00001964"/>
    </source>
</evidence>
<dbReference type="Gene3D" id="3.40.50.970">
    <property type="match status" value="1"/>
</dbReference>
<dbReference type="InterPro" id="IPR051157">
    <property type="entry name" value="PDH/Transketolase"/>
</dbReference>
<dbReference type="SUPFAM" id="SSF52922">
    <property type="entry name" value="TK C-terminal domain-like"/>
    <property type="match status" value="1"/>
</dbReference>
<comment type="cofactor">
    <cofactor evidence="1">
        <name>thiamine diphosphate</name>
        <dbReference type="ChEBI" id="CHEBI:58937"/>
    </cofactor>
</comment>
<dbReference type="SMART" id="SM00861">
    <property type="entry name" value="Transket_pyr"/>
    <property type="match status" value="1"/>
</dbReference>
<evidence type="ECO:0000256" key="2">
    <source>
        <dbReference type="ARBA" id="ARBA00007131"/>
    </source>
</evidence>
<keyword evidence="3" id="KW-0786">Thiamine pyrophosphate</keyword>
<dbReference type="Pfam" id="PF02780">
    <property type="entry name" value="Transketolase_C"/>
    <property type="match status" value="1"/>
</dbReference>
<evidence type="ECO:0000313" key="5">
    <source>
        <dbReference type="EMBL" id="SEJ29374.1"/>
    </source>
</evidence>
<dbReference type="PANTHER" id="PTHR43825:SF1">
    <property type="entry name" value="TRANSKETOLASE-LIKE PYRIMIDINE-BINDING DOMAIN-CONTAINING PROTEIN"/>
    <property type="match status" value="1"/>
</dbReference>
<keyword evidence="6" id="KW-1185">Reference proteome</keyword>
<organism evidence="5 6">
    <name type="scientific">Propionispira arboris</name>
    <dbReference type="NCBI Taxonomy" id="84035"/>
    <lineage>
        <taxon>Bacteria</taxon>
        <taxon>Bacillati</taxon>
        <taxon>Bacillota</taxon>
        <taxon>Negativicutes</taxon>
        <taxon>Selenomonadales</taxon>
        <taxon>Selenomonadaceae</taxon>
        <taxon>Propionispira</taxon>
    </lineage>
</organism>
<evidence type="ECO:0000256" key="3">
    <source>
        <dbReference type="ARBA" id="ARBA00023052"/>
    </source>
</evidence>
<dbReference type="STRING" id="84035.SAMN05660742_105167"/>
<dbReference type="InterPro" id="IPR033248">
    <property type="entry name" value="Transketolase_C"/>
</dbReference>
<name>A0A1H6XP62_9FIRM</name>
<dbReference type="PANTHER" id="PTHR43825">
    <property type="entry name" value="PYRUVATE DEHYDROGENASE E1 COMPONENT"/>
    <property type="match status" value="1"/>
</dbReference>
<dbReference type="Pfam" id="PF02779">
    <property type="entry name" value="Transket_pyr"/>
    <property type="match status" value="1"/>
</dbReference>
<dbReference type="FunFam" id="3.40.50.970:FF:000129">
    <property type="entry name" value="Transketolase"/>
    <property type="match status" value="1"/>
</dbReference>
<dbReference type="Proteomes" id="UP000199662">
    <property type="component" value="Unassembled WGS sequence"/>
</dbReference>
<reference evidence="5 6" key="1">
    <citation type="submission" date="2016-10" db="EMBL/GenBank/DDBJ databases">
        <authorList>
            <person name="de Groot N.N."/>
        </authorList>
    </citation>
    <scope>NUCLEOTIDE SEQUENCE [LARGE SCALE GENOMIC DNA]</scope>
    <source>
        <strain evidence="5 6">DSM 2179</strain>
    </source>
</reference>
<accession>A0A1H6XP62</accession>
<dbReference type="EMBL" id="FNZK01000005">
    <property type="protein sequence ID" value="SEJ29374.1"/>
    <property type="molecule type" value="Genomic_DNA"/>
</dbReference>
<comment type="similarity">
    <text evidence="2">Belongs to the transketolase family.</text>
</comment>
<dbReference type="CDD" id="cd07033">
    <property type="entry name" value="TPP_PYR_DXS_TK_like"/>
    <property type="match status" value="1"/>
</dbReference>
<proteinExistence type="inferred from homology"/>
<sequence length="326" mass="35368">MAVKSTFDFDQMLSNAREAYGEELMKMANDGLDFVFTYSDNVAPSSSAGKFIQKYPDRCFNFGIAEPNQVGASAGLALSGQTVFAQVFGPFLPLRAADQVHTDIAYNDVNVRLIGTHAGVTAGGGPTHNCIADLALYRAIPNLTIVVPADAGQCCKVIRQSMSFKGPMVIRIDRGGSPNVYADTNYEFEFGKAIETVQGTDLTIISAGSSVYWSMMGAKLLKEKHGIHARVIDMHTIKPLDTNMLLKCAKETGNIVTVEEHSINGGLGGAVAEFLLEEGFCGKFKRIGLPDEFAVLGDPDEVYKYYGMNPEGIARQIVKLMKKQNK</sequence>
<dbReference type="InterPro" id="IPR029061">
    <property type="entry name" value="THDP-binding"/>
</dbReference>
<dbReference type="AlphaFoldDB" id="A0A1H6XP62"/>
<dbReference type="RefSeq" id="WP_091830378.1">
    <property type="nucleotide sequence ID" value="NZ_FNZK01000005.1"/>
</dbReference>